<dbReference type="AlphaFoldDB" id="A0AAV9DTF8"/>
<protein>
    <submittedName>
        <fullName evidence="1">Uncharacterized protein</fullName>
    </submittedName>
</protein>
<keyword evidence="2" id="KW-1185">Reference proteome</keyword>
<reference evidence="1" key="1">
    <citation type="journal article" date="2023" name="Nat. Commun.">
        <title>Diploid and tetraploid genomes of Acorus and the evolution of monocots.</title>
        <authorList>
            <person name="Ma L."/>
            <person name="Liu K.W."/>
            <person name="Li Z."/>
            <person name="Hsiao Y.Y."/>
            <person name="Qi Y."/>
            <person name="Fu T."/>
            <person name="Tang G.D."/>
            <person name="Zhang D."/>
            <person name="Sun W.H."/>
            <person name="Liu D.K."/>
            <person name="Li Y."/>
            <person name="Chen G.Z."/>
            <person name="Liu X.D."/>
            <person name="Liao X.Y."/>
            <person name="Jiang Y.T."/>
            <person name="Yu X."/>
            <person name="Hao Y."/>
            <person name="Huang J."/>
            <person name="Zhao X.W."/>
            <person name="Ke S."/>
            <person name="Chen Y.Y."/>
            <person name="Wu W.L."/>
            <person name="Hsu J.L."/>
            <person name="Lin Y.F."/>
            <person name="Huang M.D."/>
            <person name="Li C.Y."/>
            <person name="Huang L."/>
            <person name="Wang Z.W."/>
            <person name="Zhao X."/>
            <person name="Zhong W.Y."/>
            <person name="Peng D.H."/>
            <person name="Ahmad S."/>
            <person name="Lan S."/>
            <person name="Zhang J.S."/>
            <person name="Tsai W.C."/>
            <person name="Van de Peer Y."/>
            <person name="Liu Z.J."/>
        </authorList>
    </citation>
    <scope>NUCLEOTIDE SEQUENCE</scope>
    <source>
        <strain evidence="1">CP</strain>
    </source>
</reference>
<reference evidence="1" key="2">
    <citation type="submission" date="2023-06" db="EMBL/GenBank/DDBJ databases">
        <authorList>
            <person name="Ma L."/>
            <person name="Liu K.-W."/>
            <person name="Li Z."/>
            <person name="Hsiao Y.-Y."/>
            <person name="Qi Y."/>
            <person name="Fu T."/>
            <person name="Tang G."/>
            <person name="Zhang D."/>
            <person name="Sun W.-H."/>
            <person name="Liu D.-K."/>
            <person name="Li Y."/>
            <person name="Chen G.-Z."/>
            <person name="Liu X.-D."/>
            <person name="Liao X.-Y."/>
            <person name="Jiang Y.-T."/>
            <person name="Yu X."/>
            <person name="Hao Y."/>
            <person name="Huang J."/>
            <person name="Zhao X.-W."/>
            <person name="Ke S."/>
            <person name="Chen Y.-Y."/>
            <person name="Wu W.-L."/>
            <person name="Hsu J.-L."/>
            <person name="Lin Y.-F."/>
            <person name="Huang M.-D."/>
            <person name="Li C.-Y."/>
            <person name="Huang L."/>
            <person name="Wang Z.-W."/>
            <person name="Zhao X."/>
            <person name="Zhong W.-Y."/>
            <person name="Peng D.-H."/>
            <person name="Ahmad S."/>
            <person name="Lan S."/>
            <person name="Zhang J.-S."/>
            <person name="Tsai W.-C."/>
            <person name="Van De Peer Y."/>
            <person name="Liu Z.-J."/>
        </authorList>
    </citation>
    <scope>NUCLEOTIDE SEQUENCE</scope>
    <source>
        <strain evidence="1">CP</strain>
        <tissue evidence="1">Leaves</tissue>
    </source>
</reference>
<sequence length="108" mass="12317">MAYYYKMYIAKERVHDSIHCGENFVRDCLEGHRRNSFDLLRMEPEVLPLDPLSGIPTVTKQTFIERQGSYANSGPPMITEVIPTIMILEDPNPRSSRIGNPLPKLLGE</sequence>
<dbReference type="EMBL" id="JAUJYO010000011">
    <property type="protein sequence ID" value="KAK1304244.1"/>
    <property type="molecule type" value="Genomic_DNA"/>
</dbReference>
<gene>
    <name evidence="1" type="ORF">QJS10_CPB11g00801</name>
</gene>
<evidence type="ECO:0000313" key="2">
    <source>
        <dbReference type="Proteomes" id="UP001180020"/>
    </source>
</evidence>
<organism evidence="1 2">
    <name type="scientific">Acorus calamus</name>
    <name type="common">Sweet flag</name>
    <dbReference type="NCBI Taxonomy" id="4465"/>
    <lineage>
        <taxon>Eukaryota</taxon>
        <taxon>Viridiplantae</taxon>
        <taxon>Streptophyta</taxon>
        <taxon>Embryophyta</taxon>
        <taxon>Tracheophyta</taxon>
        <taxon>Spermatophyta</taxon>
        <taxon>Magnoliopsida</taxon>
        <taxon>Liliopsida</taxon>
        <taxon>Acoraceae</taxon>
        <taxon>Acorus</taxon>
    </lineage>
</organism>
<evidence type="ECO:0000313" key="1">
    <source>
        <dbReference type="EMBL" id="KAK1304244.1"/>
    </source>
</evidence>
<proteinExistence type="predicted"/>
<comment type="caution">
    <text evidence="1">The sequence shown here is derived from an EMBL/GenBank/DDBJ whole genome shotgun (WGS) entry which is preliminary data.</text>
</comment>
<name>A0AAV9DTF8_ACOCL</name>
<dbReference type="Proteomes" id="UP001180020">
    <property type="component" value="Unassembled WGS sequence"/>
</dbReference>
<accession>A0AAV9DTF8</accession>